<evidence type="ECO:0000256" key="1">
    <source>
        <dbReference type="ARBA" id="ARBA00023015"/>
    </source>
</evidence>
<dbReference type="Gene3D" id="1.10.10.60">
    <property type="entry name" value="Homeodomain-like"/>
    <property type="match status" value="4"/>
</dbReference>
<evidence type="ECO:0000313" key="6">
    <source>
        <dbReference type="Proteomes" id="UP000278804"/>
    </source>
</evidence>
<reference evidence="5 6" key="1">
    <citation type="journal article" date="2020" name="Int. J. Syst. Evol. Microbiol.">
        <title>Description of Erysipelothrix piscisicarius sp. nov., an emergent fish pathogen, and assessment of virulence using a tiger barb (Puntigrus tetrazona) infection model.</title>
        <authorList>
            <person name="Pomaranski E.K."/>
            <person name="Griffin M.J."/>
            <person name="Camus A.C."/>
            <person name="Armwood A.R."/>
            <person name="Shelley J."/>
            <person name="Waldbieser G.C."/>
            <person name="LaFrentz B.R."/>
            <person name="Garcia J.C."/>
            <person name="Yanong R."/>
            <person name="Soto E."/>
        </authorList>
    </citation>
    <scope>NUCLEOTIDE SEQUENCE [LARGE SCALE GENOMIC DNA]</scope>
    <source>
        <strain evidence="5 6">15TAL0474</strain>
    </source>
</reference>
<keyword evidence="1" id="KW-0805">Transcription regulation</keyword>
<dbReference type="SUPFAM" id="SSF51215">
    <property type="entry name" value="Regulatory protein AraC"/>
    <property type="match status" value="1"/>
</dbReference>
<dbReference type="PROSITE" id="PS00041">
    <property type="entry name" value="HTH_ARAC_FAMILY_1"/>
    <property type="match status" value="2"/>
</dbReference>
<dbReference type="GO" id="GO:0003700">
    <property type="term" value="F:DNA-binding transcription factor activity"/>
    <property type="evidence" value="ECO:0007669"/>
    <property type="project" value="InterPro"/>
</dbReference>
<protein>
    <submittedName>
        <fullName evidence="5">Helix-turn-helix domain-containing protein</fullName>
    </submittedName>
</protein>
<evidence type="ECO:0000256" key="3">
    <source>
        <dbReference type="ARBA" id="ARBA00023163"/>
    </source>
</evidence>
<evidence type="ECO:0000256" key="2">
    <source>
        <dbReference type="ARBA" id="ARBA00023125"/>
    </source>
</evidence>
<dbReference type="KEGG" id="eri:EEI45_06150"/>
<evidence type="ECO:0000313" key="5">
    <source>
        <dbReference type="EMBL" id="AZK44376.1"/>
    </source>
</evidence>
<evidence type="ECO:0000259" key="4">
    <source>
        <dbReference type="PROSITE" id="PS01124"/>
    </source>
</evidence>
<dbReference type="PANTHER" id="PTHR43280:SF28">
    <property type="entry name" value="HTH-TYPE TRANSCRIPTIONAL ACTIVATOR RHAS"/>
    <property type="match status" value="1"/>
</dbReference>
<keyword evidence="2" id="KW-0238">DNA-binding</keyword>
<dbReference type="SMART" id="SM00342">
    <property type="entry name" value="HTH_ARAC"/>
    <property type="match status" value="2"/>
</dbReference>
<dbReference type="Pfam" id="PF12833">
    <property type="entry name" value="HTH_18"/>
    <property type="match status" value="2"/>
</dbReference>
<feature type="domain" description="HTH araC/xylS-type" evidence="4">
    <location>
        <begin position="197"/>
        <end position="295"/>
    </location>
</feature>
<dbReference type="GO" id="GO:0043565">
    <property type="term" value="F:sequence-specific DNA binding"/>
    <property type="evidence" value="ECO:0007669"/>
    <property type="project" value="InterPro"/>
</dbReference>
<dbReference type="InterPro" id="IPR009057">
    <property type="entry name" value="Homeodomain-like_sf"/>
</dbReference>
<dbReference type="InterPro" id="IPR018062">
    <property type="entry name" value="HTH_AraC-typ_CS"/>
</dbReference>
<dbReference type="InterPro" id="IPR037923">
    <property type="entry name" value="HTH-like"/>
</dbReference>
<sequence length="430" mass="49591">MDFVTEIQGKNCSRYDKRKLCSFDMEFIDLPTYPIIHQASRFLFIKKGEGTILIDGISYPIRENSLIAILPWEITEIESVARPLQFVRIIYNIDYISQAMKCGANPSNDMIAVTGPLEKNHVIQCTAKEADVILKVLDEIRDEVGVESNLDIPEEQSLSKLYVTNKLIELVIHFQRFANKKECKMKSNQEIELDHRYKIFKYLYSHLSEKLTLSKLSGFFYMSESAISKYIYDVTGLSFTALLNEMRIVKSLDLLIYTGMSLSEIAELTGFADASHLSKVYNERIGTTPNEYRKIYRNIHQVINDKELSLSYQVLNYMYNNYKENLKIQEVADKFNIPLVELNLILLFQVEMNFEDFLNYLRINKSCELLLSTDLAIVDIGIAVGYNNSKTFHRNFVKQKNMTPGIFRKSVTMPSGNVEDPVELIRATIS</sequence>
<name>A0A3Q8S7Y1_9FIRM</name>
<keyword evidence="6" id="KW-1185">Reference proteome</keyword>
<dbReference type="PROSITE" id="PS01124">
    <property type="entry name" value="HTH_ARAC_FAMILY_2"/>
    <property type="match status" value="2"/>
</dbReference>
<keyword evidence="3" id="KW-0804">Transcription</keyword>
<dbReference type="AlphaFoldDB" id="A0A3Q8S7Y1"/>
<dbReference type="InterPro" id="IPR018060">
    <property type="entry name" value="HTH_AraC"/>
</dbReference>
<dbReference type="Proteomes" id="UP000278804">
    <property type="component" value="Chromosome"/>
</dbReference>
<dbReference type="RefSeq" id="WP_125164549.1">
    <property type="nucleotide sequence ID" value="NZ_CP034234.1"/>
</dbReference>
<proteinExistence type="predicted"/>
<dbReference type="PANTHER" id="PTHR43280">
    <property type="entry name" value="ARAC-FAMILY TRANSCRIPTIONAL REGULATOR"/>
    <property type="match status" value="1"/>
</dbReference>
<organism evidence="5 6">
    <name type="scientific">Erysipelothrix piscisicarius</name>
    <dbReference type="NCBI Taxonomy" id="2485784"/>
    <lineage>
        <taxon>Bacteria</taxon>
        <taxon>Bacillati</taxon>
        <taxon>Bacillota</taxon>
        <taxon>Erysipelotrichia</taxon>
        <taxon>Erysipelotrichales</taxon>
        <taxon>Erysipelotrichaceae</taxon>
        <taxon>Erysipelothrix</taxon>
    </lineage>
</organism>
<dbReference type="SUPFAM" id="SSF46689">
    <property type="entry name" value="Homeodomain-like"/>
    <property type="match status" value="2"/>
</dbReference>
<dbReference type="EMBL" id="CP034234">
    <property type="protein sequence ID" value="AZK44376.1"/>
    <property type="molecule type" value="Genomic_DNA"/>
</dbReference>
<feature type="domain" description="HTH araC/xylS-type" evidence="4">
    <location>
        <begin position="312"/>
        <end position="410"/>
    </location>
</feature>
<accession>A0A3Q8S7Y1</accession>
<gene>
    <name evidence="5" type="ORF">EEI45_06150</name>
</gene>